<dbReference type="Pfam" id="PF06021">
    <property type="entry name" value="Gly_acyl_tr_N"/>
    <property type="match status" value="1"/>
</dbReference>
<dbReference type="GeneID" id="112161834"/>
<dbReference type="InterPro" id="IPR000182">
    <property type="entry name" value="GNAT_dom"/>
</dbReference>
<dbReference type="OrthoDB" id="61870at2759"/>
<feature type="domain" description="N-acetyltransferase" evidence="4">
    <location>
        <begin position="147"/>
        <end position="276"/>
    </location>
</feature>
<evidence type="ECO:0000313" key="6">
    <source>
        <dbReference type="Proteomes" id="UP000261560"/>
    </source>
</evidence>
<dbReference type="GO" id="GO:0005739">
    <property type="term" value="C:mitochondrion"/>
    <property type="evidence" value="ECO:0007669"/>
    <property type="project" value="InterPro"/>
</dbReference>
<keyword evidence="6" id="KW-1185">Reference proteome</keyword>
<dbReference type="Pfam" id="PF08444">
    <property type="entry name" value="Gly_acyl_tr_C"/>
    <property type="match status" value="1"/>
</dbReference>
<dbReference type="PANTHER" id="PTHR15298:SF15">
    <property type="entry name" value="GLYCINE N-ACYLTRANSFERASE-LIKE PROTEIN"/>
    <property type="match status" value="1"/>
</dbReference>
<evidence type="ECO:0000313" key="5">
    <source>
        <dbReference type="Ensembl" id="ENSOMEP00000019350.1"/>
    </source>
</evidence>
<name>A0A3B3CPS6_ORYME</name>
<evidence type="ECO:0000259" key="4">
    <source>
        <dbReference type="PROSITE" id="PS51186"/>
    </source>
</evidence>
<dbReference type="GO" id="GO:0047961">
    <property type="term" value="F:glycine N-acyltransferase activity"/>
    <property type="evidence" value="ECO:0007669"/>
    <property type="project" value="InterPro"/>
</dbReference>
<reference evidence="5" key="1">
    <citation type="submission" date="2025-08" db="UniProtKB">
        <authorList>
            <consortium name="Ensembl"/>
        </authorList>
    </citation>
    <scope>IDENTIFICATION</scope>
</reference>
<reference evidence="5" key="2">
    <citation type="submission" date="2025-09" db="UniProtKB">
        <authorList>
            <consortium name="Ensembl"/>
        </authorList>
    </citation>
    <scope>IDENTIFICATION</scope>
</reference>
<dbReference type="PROSITE" id="PS51186">
    <property type="entry name" value="GNAT"/>
    <property type="match status" value="1"/>
</dbReference>
<dbReference type="InterPro" id="IPR010313">
    <property type="entry name" value="Glycine_N-acyltransferase"/>
</dbReference>
<dbReference type="SUPFAM" id="SSF55729">
    <property type="entry name" value="Acyl-CoA N-acyltransferases (Nat)"/>
    <property type="match status" value="1"/>
</dbReference>
<dbReference type="EC" id="2.3.1.-" evidence="3"/>
<dbReference type="InterPro" id="IPR016181">
    <property type="entry name" value="Acyl_CoA_acyltransferase"/>
</dbReference>
<dbReference type="PANTHER" id="PTHR15298">
    <property type="entry name" value="L-COA N-ACYLTRANSFERASE-RELATED"/>
    <property type="match status" value="1"/>
</dbReference>
<keyword evidence="2 3" id="KW-0012">Acyltransferase</keyword>
<evidence type="ECO:0000256" key="1">
    <source>
        <dbReference type="ARBA" id="ARBA00022679"/>
    </source>
</evidence>
<dbReference type="Gene3D" id="3.40.630.30">
    <property type="match status" value="1"/>
</dbReference>
<sequence>MELTEDQLIIAENEVKRYLPRSLKVYGFLILRNRVKSEPVTVLVDKWPKFHVIVCKPSYEKESDVFKDILIFANDATILEETIRSPSVFEWTRYLCIGTNRSHMEIIKAVAFEKNVPSNKLSECHVMILEDESRLPSIDCSGFSSGFSLSSLDESHLDLVNQTWKFGKHDGTLGMIRNMIAHFPSRCMLDPEGKPVSWILTYACCAMGMLYTLPEHRGKGYAKAVISSMARTLKAQGYPVYCFVEEENAVSYQLFTSMGFTEDPSDKQVWFGFNKF</sequence>
<dbReference type="Proteomes" id="UP000261560">
    <property type="component" value="Unplaced"/>
</dbReference>
<accession>A0A3B3CPS6</accession>
<proteinExistence type="inferred from homology"/>
<dbReference type="CDD" id="cd04301">
    <property type="entry name" value="NAT_SF"/>
    <property type="match status" value="1"/>
</dbReference>
<protein>
    <recommendedName>
        <fullName evidence="3">Glycine N-acyltransferase-like protein</fullName>
        <ecNumber evidence="3">2.3.1.-</ecNumber>
    </recommendedName>
</protein>
<dbReference type="InterPro" id="IPR013652">
    <property type="entry name" value="Glycine_N-acyltransferase_C"/>
</dbReference>
<dbReference type="KEGG" id="oml:112161834"/>
<dbReference type="OMA" id="CHMMILE"/>
<dbReference type="GeneTree" id="ENSGT00950000183133"/>
<comment type="similarity">
    <text evidence="3">Belongs to the glycine N-acyltransferase family.</text>
</comment>
<dbReference type="RefSeq" id="XP_024153072.1">
    <property type="nucleotide sequence ID" value="XM_024297304.2"/>
</dbReference>
<evidence type="ECO:0000256" key="3">
    <source>
        <dbReference type="RuleBase" id="RU368002"/>
    </source>
</evidence>
<organism evidence="5 6">
    <name type="scientific">Oryzias melastigma</name>
    <name type="common">Marine medaka</name>
    <dbReference type="NCBI Taxonomy" id="30732"/>
    <lineage>
        <taxon>Eukaryota</taxon>
        <taxon>Metazoa</taxon>
        <taxon>Chordata</taxon>
        <taxon>Craniata</taxon>
        <taxon>Vertebrata</taxon>
        <taxon>Euteleostomi</taxon>
        <taxon>Actinopterygii</taxon>
        <taxon>Neopterygii</taxon>
        <taxon>Teleostei</taxon>
        <taxon>Neoteleostei</taxon>
        <taxon>Acanthomorphata</taxon>
        <taxon>Ovalentaria</taxon>
        <taxon>Atherinomorphae</taxon>
        <taxon>Beloniformes</taxon>
        <taxon>Adrianichthyidae</taxon>
        <taxon>Oryziinae</taxon>
        <taxon>Oryzias</taxon>
    </lineage>
</organism>
<dbReference type="InterPro" id="IPR015938">
    <property type="entry name" value="Glycine_N-acyltransferase_N"/>
</dbReference>
<dbReference type="AlphaFoldDB" id="A0A3B3CPS6"/>
<keyword evidence="1 3" id="KW-0808">Transferase</keyword>
<dbReference type="Ensembl" id="ENSOMET00000028571.1">
    <property type="protein sequence ID" value="ENSOMEP00000019350.1"/>
    <property type="gene ID" value="ENSOMEG00000021166.1"/>
</dbReference>
<evidence type="ECO:0000256" key="2">
    <source>
        <dbReference type="ARBA" id="ARBA00023315"/>
    </source>
</evidence>
<dbReference type="PaxDb" id="30732-ENSOMEP00000019350"/>
<dbReference type="STRING" id="30732.ENSOMEP00000019350"/>